<organism evidence="2 3">
    <name type="scientific">Ornithinibacillus halophilus</name>
    <dbReference type="NCBI Taxonomy" id="930117"/>
    <lineage>
        <taxon>Bacteria</taxon>
        <taxon>Bacillati</taxon>
        <taxon>Bacillota</taxon>
        <taxon>Bacilli</taxon>
        <taxon>Bacillales</taxon>
        <taxon>Bacillaceae</taxon>
        <taxon>Ornithinibacillus</taxon>
    </lineage>
</organism>
<reference evidence="2 3" key="1">
    <citation type="submission" date="2016-11" db="EMBL/GenBank/DDBJ databases">
        <authorList>
            <person name="Jaros S."/>
            <person name="Januszkiewicz K."/>
            <person name="Wedrychowicz H."/>
        </authorList>
    </citation>
    <scope>NUCLEOTIDE SEQUENCE [LARGE SCALE GENOMIC DNA]</scope>
    <source>
        <strain evidence="2 3">IBRC-M 10683</strain>
    </source>
</reference>
<dbReference type="EMBL" id="FQVW01000006">
    <property type="protein sequence ID" value="SHF83118.1"/>
    <property type="molecule type" value="Genomic_DNA"/>
</dbReference>
<evidence type="ECO:0000313" key="3">
    <source>
        <dbReference type="Proteomes" id="UP000183988"/>
    </source>
</evidence>
<proteinExistence type="predicted"/>
<dbReference type="AlphaFoldDB" id="A0A1M5EV83"/>
<accession>A0A1M5EV83</accession>
<name>A0A1M5EV83_9BACI</name>
<evidence type="ECO:0000313" key="2">
    <source>
        <dbReference type="EMBL" id="SHF83118.1"/>
    </source>
</evidence>
<dbReference type="RefSeq" id="WP_072888607.1">
    <property type="nucleotide sequence ID" value="NZ_FQVW01000006.1"/>
</dbReference>
<gene>
    <name evidence="2" type="ORF">SAMN05216225_100653</name>
</gene>
<sequence>MNNVERQKELASAIGKLLRDNFGRGPEAVFVSIQEPFVTVYLKNFLSPVERTLLHENREEVVQTSRDVVMENLIPEVKSFIKFITSIEIDEFYYDWGMHNHSGMFVAISHTIDDERITQLASEDYFGKDVLHEEISNISLQAQKLPEEIISYELNERTVLVIRKGILVSIEREFIRLGKREVLRIAKRNLEKRLLHNNMRLESIFDKKINDSFVSWDFDLDKSVMLFILDPHQRGSNGLDK</sequence>
<dbReference type="Proteomes" id="UP000183988">
    <property type="component" value="Unassembled WGS sequence"/>
</dbReference>
<evidence type="ECO:0000259" key="1">
    <source>
        <dbReference type="Pfam" id="PF10057"/>
    </source>
</evidence>
<dbReference type="STRING" id="930117.SAMN05216225_100653"/>
<dbReference type="InterPro" id="IPR018745">
    <property type="entry name" value="MpsC"/>
</dbReference>
<feature type="domain" description="Na+-translocating membrane potential-generating system MpsC" evidence="1">
    <location>
        <begin position="5"/>
        <end position="108"/>
    </location>
</feature>
<keyword evidence="3" id="KW-1185">Reference proteome</keyword>
<protein>
    <submittedName>
        <fullName evidence="2">Uncharacterized protein YbcI</fullName>
    </submittedName>
</protein>
<dbReference type="Pfam" id="PF10057">
    <property type="entry name" value="MpsC"/>
    <property type="match status" value="1"/>
</dbReference>